<sequence length="329" mass="35513">MSSFSQWFPPAPTFTERDLGDLTGKVYLITGSATGIGHELAKILYGANATVYIGARSAARCDGGISAIKTSIPISRGTLKPFIADLSDLKTLKPACQTLLAQESRLDVLFLNAGVMTPPPGSKTQDGYDLELGTNCLSSFLLVTLLTPLLTRTLTRTSAPASSSAESGSGARVVWVSSNITMFTPQGGVQLDSNNTPKQFKAMDNYMQTKAGLVLLAHEFNTHQPQDPDSKPITHISLNPGFMRTELQRHTPAPARALMSLIFKPAKYGAYTELYAGFSPDIKSGEFVVPWGRKGCVPDHIAKSMQAAGGKSVSTRFYEWCEEKARPFV</sequence>
<evidence type="ECO:0000313" key="1">
    <source>
        <dbReference type="EMBL" id="KAF2476903.1"/>
    </source>
</evidence>
<dbReference type="EMBL" id="MU003493">
    <property type="protein sequence ID" value="KAF2476903.1"/>
    <property type="molecule type" value="Genomic_DNA"/>
</dbReference>
<protein>
    <submittedName>
        <fullName evidence="1">Short-chain dehydrogenase</fullName>
    </submittedName>
</protein>
<name>A0ACB6RDT5_9PLEO</name>
<dbReference type="Proteomes" id="UP000799755">
    <property type="component" value="Unassembled WGS sequence"/>
</dbReference>
<accession>A0ACB6RDT5</accession>
<reference evidence="1" key="1">
    <citation type="journal article" date="2020" name="Stud. Mycol.">
        <title>101 Dothideomycetes genomes: a test case for predicting lifestyles and emergence of pathogens.</title>
        <authorList>
            <person name="Haridas S."/>
            <person name="Albert R."/>
            <person name="Binder M."/>
            <person name="Bloem J."/>
            <person name="Labutti K."/>
            <person name="Salamov A."/>
            <person name="Andreopoulos B."/>
            <person name="Baker S."/>
            <person name="Barry K."/>
            <person name="Bills G."/>
            <person name="Bluhm B."/>
            <person name="Cannon C."/>
            <person name="Castanera R."/>
            <person name="Culley D."/>
            <person name="Daum C."/>
            <person name="Ezra D."/>
            <person name="Gonzalez J."/>
            <person name="Henrissat B."/>
            <person name="Kuo A."/>
            <person name="Liang C."/>
            <person name="Lipzen A."/>
            <person name="Lutzoni F."/>
            <person name="Magnuson J."/>
            <person name="Mondo S."/>
            <person name="Nolan M."/>
            <person name="Ohm R."/>
            <person name="Pangilinan J."/>
            <person name="Park H.-J."/>
            <person name="Ramirez L."/>
            <person name="Alfaro M."/>
            <person name="Sun H."/>
            <person name="Tritt A."/>
            <person name="Yoshinaga Y."/>
            <person name="Zwiers L.-H."/>
            <person name="Turgeon B."/>
            <person name="Goodwin S."/>
            <person name="Spatafora J."/>
            <person name="Crous P."/>
            <person name="Grigoriev I."/>
        </authorList>
    </citation>
    <scope>NUCLEOTIDE SEQUENCE</scope>
    <source>
        <strain evidence="1">ATCC 200398</strain>
    </source>
</reference>
<proteinExistence type="predicted"/>
<comment type="caution">
    <text evidence="1">The sequence shown here is derived from an EMBL/GenBank/DDBJ whole genome shotgun (WGS) entry which is preliminary data.</text>
</comment>
<organism evidence="1 2">
    <name type="scientific">Lindgomyces ingoldianus</name>
    <dbReference type="NCBI Taxonomy" id="673940"/>
    <lineage>
        <taxon>Eukaryota</taxon>
        <taxon>Fungi</taxon>
        <taxon>Dikarya</taxon>
        <taxon>Ascomycota</taxon>
        <taxon>Pezizomycotina</taxon>
        <taxon>Dothideomycetes</taxon>
        <taxon>Pleosporomycetidae</taxon>
        <taxon>Pleosporales</taxon>
        <taxon>Lindgomycetaceae</taxon>
        <taxon>Lindgomyces</taxon>
    </lineage>
</organism>
<evidence type="ECO:0000313" key="2">
    <source>
        <dbReference type="Proteomes" id="UP000799755"/>
    </source>
</evidence>
<keyword evidence="2" id="KW-1185">Reference proteome</keyword>
<gene>
    <name evidence="1" type="ORF">BDR25DRAFT_276489</name>
</gene>